<sequence length="140" mass="15511">MSSKLRYLLQSEKGGLDGVFSLLFGIMFFCIFMLLSVSAYQGYVIRDNLKTASSEVLQIMKVENGADGSTRSRFDELLRKMGMDPSKVSFSATPKLVQRGDALDVEASVDYNVFALKAIGVDYSVKIKVHVSGLAHKFIR</sequence>
<keyword evidence="1" id="KW-0472">Membrane</keyword>
<name>A0ABT4H8G2_PAEAL</name>
<gene>
    <name evidence="2" type="ORF">M5X12_30885</name>
</gene>
<reference evidence="2 3" key="1">
    <citation type="submission" date="2022-05" db="EMBL/GenBank/DDBJ databases">
        <title>Genome Sequencing of Bee-Associated Microbes.</title>
        <authorList>
            <person name="Dunlap C."/>
        </authorList>
    </citation>
    <scope>NUCLEOTIDE SEQUENCE [LARGE SCALE GENOMIC DNA]</scope>
    <source>
        <strain evidence="2 3">NRRL B-04010</strain>
    </source>
</reference>
<dbReference type="EMBL" id="JAMDNP010000134">
    <property type="protein sequence ID" value="MCY9764904.1"/>
    <property type="molecule type" value="Genomic_DNA"/>
</dbReference>
<dbReference type="Pfam" id="PF14208">
    <property type="entry name" value="DUF4320"/>
    <property type="match status" value="1"/>
</dbReference>
<dbReference type="RefSeq" id="WP_157267375.1">
    <property type="nucleotide sequence ID" value="NZ_JAMDLX010000076.1"/>
</dbReference>
<evidence type="ECO:0000313" key="3">
    <source>
        <dbReference type="Proteomes" id="UP001527181"/>
    </source>
</evidence>
<proteinExistence type="predicted"/>
<keyword evidence="1" id="KW-0812">Transmembrane</keyword>
<comment type="caution">
    <text evidence="2">The sequence shown here is derived from an EMBL/GenBank/DDBJ whole genome shotgun (WGS) entry which is preliminary data.</text>
</comment>
<dbReference type="Proteomes" id="UP001527181">
    <property type="component" value="Unassembled WGS sequence"/>
</dbReference>
<evidence type="ECO:0000256" key="1">
    <source>
        <dbReference type="SAM" id="Phobius"/>
    </source>
</evidence>
<evidence type="ECO:0000313" key="2">
    <source>
        <dbReference type="EMBL" id="MCY9764904.1"/>
    </source>
</evidence>
<protein>
    <submittedName>
        <fullName evidence="2">DUF4320 family protein</fullName>
    </submittedName>
</protein>
<accession>A0ABT4H8G2</accession>
<dbReference type="GeneID" id="94492188"/>
<dbReference type="InterPro" id="IPR025469">
    <property type="entry name" value="DUF4320"/>
</dbReference>
<feature type="transmembrane region" description="Helical" evidence="1">
    <location>
        <begin position="20"/>
        <end position="40"/>
    </location>
</feature>
<keyword evidence="1" id="KW-1133">Transmembrane helix</keyword>
<organism evidence="2 3">
    <name type="scientific">Paenibacillus alvei</name>
    <name type="common">Bacillus alvei</name>
    <dbReference type="NCBI Taxonomy" id="44250"/>
    <lineage>
        <taxon>Bacteria</taxon>
        <taxon>Bacillati</taxon>
        <taxon>Bacillota</taxon>
        <taxon>Bacilli</taxon>
        <taxon>Bacillales</taxon>
        <taxon>Paenibacillaceae</taxon>
        <taxon>Paenibacillus</taxon>
    </lineage>
</organism>
<keyword evidence="3" id="KW-1185">Reference proteome</keyword>